<comment type="subcellular location">
    <subcellularLocation>
        <location evidence="1">Cell membrane</location>
        <topology evidence="1">Multi-pass membrane protein</topology>
    </subcellularLocation>
</comment>
<evidence type="ECO:0008006" key="9">
    <source>
        <dbReference type="Google" id="ProtNLM"/>
    </source>
</evidence>
<protein>
    <recommendedName>
        <fullName evidence="9">LysE family translocator</fullName>
    </recommendedName>
</protein>
<keyword evidence="3 6" id="KW-0812">Transmembrane</keyword>
<feature type="transmembrane region" description="Helical" evidence="6">
    <location>
        <begin position="114"/>
        <end position="131"/>
    </location>
</feature>
<feature type="transmembrane region" description="Helical" evidence="6">
    <location>
        <begin position="89"/>
        <end position="108"/>
    </location>
</feature>
<keyword evidence="5 6" id="KW-0472">Membrane</keyword>
<sequence length="239" mass="24496">MRGLRRNDPCTIVQDALVCPAIPFPASRLDTGIQMAEQVFSHPELWQQLLALVLASAVVMGSPGPATISVTAVGAAFGLRDSLRYASGIILGTVAVLLVVATGITAMLASVPTLTPLLALASAAYILYLAFKIATAPPLAARTGGAARPNFLGGFLLAVANPKAYVAIAAVFAGTSSAGELDAGLKLAVLASMIVAIHVLWLLAGAAFARFLRKPLASRIINLTFAATLVLTTALAVIP</sequence>
<proteinExistence type="predicted"/>
<organism evidence="7 8">
    <name type="scientific">Mesorhizobium escarrei</name>
    <dbReference type="NCBI Taxonomy" id="666018"/>
    <lineage>
        <taxon>Bacteria</taxon>
        <taxon>Pseudomonadati</taxon>
        <taxon>Pseudomonadota</taxon>
        <taxon>Alphaproteobacteria</taxon>
        <taxon>Hyphomicrobiales</taxon>
        <taxon>Phyllobacteriaceae</taxon>
        <taxon>Mesorhizobium</taxon>
    </lineage>
</organism>
<keyword evidence="8" id="KW-1185">Reference proteome</keyword>
<dbReference type="EMBL" id="CAKXZT010000119">
    <property type="protein sequence ID" value="CAH2400392.1"/>
    <property type="molecule type" value="Genomic_DNA"/>
</dbReference>
<dbReference type="InterPro" id="IPR001123">
    <property type="entry name" value="LeuE-type"/>
</dbReference>
<gene>
    <name evidence="7" type="ORF">MES5069_250158</name>
</gene>
<feature type="transmembrane region" description="Helical" evidence="6">
    <location>
        <begin position="220"/>
        <end position="238"/>
    </location>
</feature>
<evidence type="ECO:0000256" key="3">
    <source>
        <dbReference type="ARBA" id="ARBA00022692"/>
    </source>
</evidence>
<evidence type="ECO:0000256" key="2">
    <source>
        <dbReference type="ARBA" id="ARBA00022475"/>
    </source>
</evidence>
<name>A0ABM9DW19_9HYPH</name>
<feature type="transmembrane region" description="Helical" evidence="6">
    <location>
        <begin position="187"/>
        <end position="208"/>
    </location>
</feature>
<reference evidence="7 8" key="1">
    <citation type="submission" date="2022-03" db="EMBL/GenBank/DDBJ databases">
        <authorList>
            <person name="Brunel B."/>
        </authorList>
    </citation>
    <scope>NUCLEOTIDE SEQUENCE [LARGE SCALE GENOMIC DNA]</scope>
    <source>
        <strain evidence="7">STM5069sample</strain>
    </source>
</reference>
<dbReference type="Pfam" id="PF01810">
    <property type="entry name" value="LysE"/>
    <property type="match status" value="1"/>
</dbReference>
<evidence type="ECO:0000256" key="6">
    <source>
        <dbReference type="SAM" id="Phobius"/>
    </source>
</evidence>
<accession>A0ABM9DW19</accession>
<evidence type="ECO:0000313" key="8">
    <source>
        <dbReference type="Proteomes" id="UP001153050"/>
    </source>
</evidence>
<evidence type="ECO:0000256" key="1">
    <source>
        <dbReference type="ARBA" id="ARBA00004651"/>
    </source>
</evidence>
<feature type="transmembrane region" description="Helical" evidence="6">
    <location>
        <begin position="151"/>
        <end position="175"/>
    </location>
</feature>
<evidence type="ECO:0000256" key="5">
    <source>
        <dbReference type="ARBA" id="ARBA00023136"/>
    </source>
</evidence>
<comment type="caution">
    <text evidence="7">The sequence shown here is derived from an EMBL/GenBank/DDBJ whole genome shotgun (WGS) entry which is preliminary data.</text>
</comment>
<evidence type="ECO:0000256" key="4">
    <source>
        <dbReference type="ARBA" id="ARBA00022989"/>
    </source>
</evidence>
<dbReference type="PANTHER" id="PTHR30086:SF20">
    <property type="entry name" value="ARGININE EXPORTER PROTEIN ARGO-RELATED"/>
    <property type="match status" value="1"/>
</dbReference>
<dbReference type="Proteomes" id="UP001153050">
    <property type="component" value="Unassembled WGS sequence"/>
</dbReference>
<keyword evidence="2" id="KW-1003">Cell membrane</keyword>
<dbReference type="PANTHER" id="PTHR30086">
    <property type="entry name" value="ARGININE EXPORTER PROTEIN ARGO"/>
    <property type="match status" value="1"/>
</dbReference>
<evidence type="ECO:0000313" key="7">
    <source>
        <dbReference type="EMBL" id="CAH2400392.1"/>
    </source>
</evidence>
<keyword evidence="4 6" id="KW-1133">Transmembrane helix</keyword>